<dbReference type="SUPFAM" id="SSF56645">
    <property type="entry name" value="Acyl-CoA dehydrogenase NM domain-like"/>
    <property type="match status" value="1"/>
</dbReference>
<evidence type="ECO:0000313" key="10">
    <source>
        <dbReference type="EMBL" id="MEJ8572304.1"/>
    </source>
</evidence>
<dbReference type="PANTHER" id="PTHR43884:SF20">
    <property type="entry name" value="ACYL-COA DEHYDROGENASE FADE28"/>
    <property type="match status" value="1"/>
</dbReference>
<keyword evidence="5 6" id="KW-0560">Oxidoreductase</keyword>
<dbReference type="CDD" id="cd00567">
    <property type="entry name" value="ACAD"/>
    <property type="match status" value="1"/>
</dbReference>
<dbReference type="PANTHER" id="PTHR43884">
    <property type="entry name" value="ACYL-COA DEHYDROGENASE"/>
    <property type="match status" value="1"/>
</dbReference>
<dbReference type="InterPro" id="IPR009075">
    <property type="entry name" value="AcylCo_DH/oxidase_C"/>
</dbReference>
<dbReference type="InterPro" id="IPR036250">
    <property type="entry name" value="AcylCo_DH-like_C"/>
</dbReference>
<dbReference type="EMBL" id="JAZHOF010000004">
    <property type="protein sequence ID" value="MEJ8572304.1"/>
    <property type="molecule type" value="Genomic_DNA"/>
</dbReference>
<comment type="cofactor">
    <cofactor evidence="1 6">
        <name>FAD</name>
        <dbReference type="ChEBI" id="CHEBI:57692"/>
    </cofactor>
</comment>
<gene>
    <name evidence="10" type="ORF">V3328_12515</name>
</gene>
<dbReference type="Gene3D" id="1.20.140.10">
    <property type="entry name" value="Butyryl-CoA Dehydrogenase, subunit A, domain 3"/>
    <property type="match status" value="1"/>
</dbReference>
<feature type="domain" description="Acyl-CoA dehydrogenase/oxidase C-terminal" evidence="7">
    <location>
        <begin position="228"/>
        <end position="374"/>
    </location>
</feature>
<feature type="domain" description="Acyl-CoA oxidase/dehydrogenase middle" evidence="8">
    <location>
        <begin position="122"/>
        <end position="214"/>
    </location>
</feature>
<evidence type="ECO:0000259" key="8">
    <source>
        <dbReference type="Pfam" id="PF02770"/>
    </source>
</evidence>
<comment type="similarity">
    <text evidence="2 6">Belongs to the acyl-CoA dehydrogenase family.</text>
</comment>
<dbReference type="GO" id="GO:0050660">
    <property type="term" value="F:flavin adenine dinucleotide binding"/>
    <property type="evidence" value="ECO:0007669"/>
    <property type="project" value="InterPro"/>
</dbReference>
<evidence type="ECO:0000313" key="11">
    <source>
        <dbReference type="Proteomes" id="UP001378188"/>
    </source>
</evidence>
<evidence type="ECO:0000256" key="4">
    <source>
        <dbReference type="ARBA" id="ARBA00022827"/>
    </source>
</evidence>
<evidence type="ECO:0000256" key="2">
    <source>
        <dbReference type="ARBA" id="ARBA00009347"/>
    </source>
</evidence>
<dbReference type="GO" id="GO:0003995">
    <property type="term" value="F:acyl-CoA dehydrogenase activity"/>
    <property type="evidence" value="ECO:0007669"/>
    <property type="project" value="TreeGrafter"/>
</dbReference>
<name>A0AAW9RSB0_9HYPH</name>
<dbReference type="InterPro" id="IPR046373">
    <property type="entry name" value="Acyl-CoA_Oxase/DH_mid-dom_sf"/>
</dbReference>
<evidence type="ECO:0000256" key="3">
    <source>
        <dbReference type="ARBA" id="ARBA00022630"/>
    </source>
</evidence>
<dbReference type="RefSeq" id="WP_340329992.1">
    <property type="nucleotide sequence ID" value="NZ_JAZHOF010000004.1"/>
</dbReference>
<dbReference type="InterPro" id="IPR013786">
    <property type="entry name" value="AcylCoA_DH/ox_N"/>
</dbReference>
<dbReference type="Pfam" id="PF02770">
    <property type="entry name" value="Acyl-CoA_dh_M"/>
    <property type="match status" value="1"/>
</dbReference>
<keyword evidence="4 6" id="KW-0274">FAD</keyword>
<proteinExistence type="inferred from homology"/>
<organism evidence="10 11">
    <name type="scientific">Microbaculum marinum</name>
    <dbReference type="NCBI Taxonomy" id="1764581"/>
    <lineage>
        <taxon>Bacteria</taxon>
        <taxon>Pseudomonadati</taxon>
        <taxon>Pseudomonadota</taxon>
        <taxon>Alphaproteobacteria</taxon>
        <taxon>Hyphomicrobiales</taxon>
        <taxon>Tepidamorphaceae</taxon>
        <taxon>Microbaculum</taxon>
    </lineage>
</organism>
<feature type="domain" description="Acyl-CoA dehydrogenase/oxidase N-terminal" evidence="9">
    <location>
        <begin position="6"/>
        <end position="117"/>
    </location>
</feature>
<evidence type="ECO:0000259" key="7">
    <source>
        <dbReference type="Pfam" id="PF00441"/>
    </source>
</evidence>
<evidence type="ECO:0000256" key="6">
    <source>
        <dbReference type="RuleBase" id="RU362125"/>
    </source>
</evidence>
<dbReference type="Proteomes" id="UP001378188">
    <property type="component" value="Unassembled WGS sequence"/>
</dbReference>
<dbReference type="InterPro" id="IPR037069">
    <property type="entry name" value="AcylCoA_DH/ox_N_sf"/>
</dbReference>
<protein>
    <submittedName>
        <fullName evidence="10">Acyl-CoA dehydrogenase family protein</fullName>
    </submittedName>
</protein>
<dbReference type="InterPro" id="IPR009100">
    <property type="entry name" value="AcylCoA_DH/oxidase_NM_dom_sf"/>
</dbReference>
<evidence type="ECO:0000256" key="5">
    <source>
        <dbReference type="ARBA" id="ARBA00023002"/>
    </source>
</evidence>
<accession>A0AAW9RSB0</accession>
<keyword evidence="3 6" id="KW-0285">Flavoprotein</keyword>
<dbReference type="Gene3D" id="2.40.110.10">
    <property type="entry name" value="Butyryl-CoA Dehydrogenase, subunit A, domain 2"/>
    <property type="match status" value="1"/>
</dbReference>
<dbReference type="InterPro" id="IPR006091">
    <property type="entry name" value="Acyl-CoA_Oxase/DH_mid-dom"/>
</dbReference>
<dbReference type="Pfam" id="PF02771">
    <property type="entry name" value="Acyl-CoA_dh_N"/>
    <property type="match status" value="1"/>
</dbReference>
<sequence>MDFDLSDEQRLLKDSVERLLADRYDFESRNGWLGGEPGWSRDMWARYAELGLLALPFASEYGGIDGGAVETMIVMEAFGRALVLEPYFPTVVLAGGLLRHAGSKDQKADLIPQIAEGGLLLAFAQAESQSRYDLFDVATTARKDGDGWIVDGHKTVVLHGDSADRLIVSARTGGGRRDRDGIGLFLVDAGAEGVSRRGYATQDGHRAADILFENVRVGPEAVVGNPEDGLPVIERAVDEAIAALCAEAVGNLAVIHEETVEYLKVRKQFGVPIGSFQALQHAAVDMYVDLEQARSMAMFATMMAGDPDAAARRQAVAAAKVQIGRSAKSVGQSGIQLHGGVGMTMEFKVGHYFKRATMIDATFGNVDHHLDVVAGGDSLVAA</sequence>
<evidence type="ECO:0000256" key="1">
    <source>
        <dbReference type="ARBA" id="ARBA00001974"/>
    </source>
</evidence>
<evidence type="ECO:0000259" key="9">
    <source>
        <dbReference type="Pfam" id="PF02771"/>
    </source>
</evidence>
<keyword evidence="11" id="KW-1185">Reference proteome</keyword>
<dbReference type="Pfam" id="PF00441">
    <property type="entry name" value="Acyl-CoA_dh_1"/>
    <property type="match status" value="1"/>
</dbReference>
<dbReference type="AlphaFoldDB" id="A0AAW9RSB0"/>
<comment type="caution">
    <text evidence="10">The sequence shown here is derived from an EMBL/GenBank/DDBJ whole genome shotgun (WGS) entry which is preliminary data.</text>
</comment>
<reference evidence="10 11" key="1">
    <citation type="submission" date="2024-02" db="EMBL/GenBank/DDBJ databases">
        <title>Genome analysis and characterization of Microbaculum marinisediminis sp. nov., isolated from marine sediment.</title>
        <authorList>
            <person name="Du Z.-J."/>
            <person name="Ye Y.-Q."/>
            <person name="Zhang Z.-R."/>
            <person name="Yuan S.-M."/>
            <person name="Zhang X.-Y."/>
        </authorList>
    </citation>
    <scope>NUCLEOTIDE SEQUENCE [LARGE SCALE GENOMIC DNA]</scope>
    <source>
        <strain evidence="10 11">SDUM1044001</strain>
    </source>
</reference>
<dbReference type="SUPFAM" id="SSF47203">
    <property type="entry name" value="Acyl-CoA dehydrogenase C-terminal domain-like"/>
    <property type="match status" value="1"/>
</dbReference>
<dbReference type="Gene3D" id="1.10.540.10">
    <property type="entry name" value="Acyl-CoA dehydrogenase/oxidase, N-terminal domain"/>
    <property type="match status" value="1"/>
</dbReference>